<protein>
    <recommendedName>
        <fullName evidence="4">Reverse transcriptase</fullName>
    </recommendedName>
</protein>
<comment type="caution">
    <text evidence="2">The sequence shown here is derived from an EMBL/GenBank/DDBJ whole genome shotgun (WGS) entry which is preliminary data.</text>
</comment>
<dbReference type="Proteomes" id="UP000198211">
    <property type="component" value="Unassembled WGS sequence"/>
</dbReference>
<name>A0A225VU13_9STRA</name>
<evidence type="ECO:0000313" key="3">
    <source>
        <dbReference type="Proteomes" id="UP000198211"/>
    </source>
</evidence>
<proteinExistence type="predicted"/>
<reference evidence="3" key="1">
    <citation type="submission" date="2017-03" db="EMBL/GenBank/DDBJ databases">
        <title>Phytopthora megakarya and P. palmivora, two closely related causual agents of cacao black pod achieved similar genome size and gene model numbers by different mechanisms.</title>
        <authorList>
            <person name="Ali S."/>
            <person name="Shao J."/>
            <person name="Larry D.J."/>
            <person name="Kronmiller B."/>
            <person name="Shen D."/>
            <person name="Strem M.D."/>
            <person name="Melnick R.L."/>
            <person name="Guiltinan M.J."/>
            <person name="Tyler B.M."/>
            <person name="Meinhardt L.W."/>
            <person name="Bailey B.A."/>
        </authorList>
    </citation>
    <scope>NUCLEOTIDE SEQUENCE [LARGE SCALE GENOMIC DNA]</scope>
    <source>
        <strain evidence="3">zdho120</strain>
    </source>
</reference>
<accession>A0A225VU13</accession>
<feature type="region of interest" description="Disordered" evidence="1">
    <location>
        <begin position="80"/>
        <end position="107"/>
    </location>
</feature>
<dbReference type="EMBL" id="NBNE01003016">
    <property type="protein sequence ID" value="OWZ08805.1"/>
    <property type="molecule type" value="Genomic_DNA"/>
</dbReference>
<keyword evidence="3" id="KW-1185">Reference proteome</keyword>
<dbReference type="OrthoDB" id="123788at2759"/>
<evidence type="ECO:0000256" key="1">
    <source>
        <dbReference type="SAM" id="MobiDB-lite"/>
    </source>
</evidence>
<organism evidence="2 3">
    <name type="scientific">Phytophthora megakarya</name>
    <dbReference type="NCBI Taxonomy" id="4795"/>
    <lineage>
        <taxon>Eukaryota</taxon>
        <taxon>Sar</taxon>
        <taxon>Stramenopiles</taxon>
        <taxon>Oomycota</taxon>
        <taxon>Peronosporomycetes</taxon>
        <taxon>Peronosporales</taxon>
        <taxon>Peronosporaceae</taxon>
        <taxon>Phytophthora</taxon>
    </lineage>
</organism>
<feature type="compositionally biased region" description="Basic residues" evidence="1">
    <location>
        <begin position="88"/>
        <end position="107"/>
    </location>
</feature>
<evidence type="ECO:0008006" key="4">
    <source>
        <dbReference type="Google" id="ProtNLM"/>
    </source>
</evidence>
<gene>
    <name evidence="2" type="ORF">PHMEG_00018596</name>
</gene>
<dbReference type="STRING" id="4795.A0A225VU13"/>
<evidence type="ECO:0000313" key="2">
    <source>
        <dbReference type="EMBL" id="OWZ08805.1"/>
    </source>
</evidence>
<dbReference type="AlphaFoldDB" id="A0A225VU13"/>
<sequence length="391" mass="43939">MSLLPRLAEVNDNDKNSCLSSFPSIFGVVVPPLSAQVVNIDTYLATTLSDLAVRARLSLAAFAPSYELWNRIVRDCVPPKWTQSKPQTQRHRPKNHKSSKAHTTAVRRHVRKGQLEGRYLVLDDRVLELWPEMFVSLKGADDTRMINGYSYARGAAVNAFTDRENFPSIAYNPPRATSRLTIELPNEKVLLMLRDVSGAFRHVPVHADGSLAFYYLAATVINDIYEQAAIADDVFSIGQLRGNVWCGDHTCVVIDHGDRCSAANLTLRHAMTTVLGPTAINDKKFTAWRSQNKALGLQVPSDIWRLVQIRNTKLSLQKLVVLQRGCTCERRYDGVLPQYLCYGHSTTIPKILLLIDIQDFILIMVDEWNEEIPILRGNFEVTQGVFPPLLA</sequence>